<dbReference type="EMBL" id="KI669497">
    <property type="protein sequence ID" value="OCF35986.1"/>
    <property type="molecule type" value="Genomic_DNA"/>
</dbReference>
<dbReference type="OrthoDB" id="2563130at2759"/>
<reference evidence="2" key="2">
    <citation type="submission" date="2013-12" db="EMBL/GenBank/DDBJ databases">
        <title>Evolution of pathogenesis and genome organization in the Tremellales.</title>
        <authorList>
            <person name="Cuomo C."/>
            <person name="Litvintseva A."/>
            <person name="Heitman J."/>
            <person name="Chen Y."/>
            <person name="Sun S."/>
            <person name="Springer D."/>
            <person name="Dromer F."/>
            <person name="Young S."/>
            <person name="Zeng Q."/>
            <person name="Chapman S."/>
            <person name="Gujja S."/>
            <person name="Saif S."/>
            <person name="Birren B."/>
        </authorList>
    </citation>
    <scope>NUCLEOTIDE SEQUENCE [LARGE SCALE GENOMIC DNA]</scope>
    <source>
        <strain evidence="2">BCC8398</strain>
    </source>
</reference>
<gene>
    <name evidence="1" type="ORF">I316_02481</name>
</gene>
<reference evidence="1 2" key="1">
    <citation type="submission" date="2013-07" db="EMBL/GenBank/DDBJ databases">
        <title>The Genome Sequence of Cryptococcus heveanensis BCC8398.</title>
        <authorList>
            <consortium name="The Broad Institute Genome Sequencing Platform"/>
            <person name="Cuomo C."/>
            <person name="Litvintseva A."/>
            <person name="Chen Y."/>
            <person name="Heitman J."/>
            <person name="Sun S."/>
            <person name="Springer D."/>
            <person name="Dromer F."/>
            <person name="Young S.K."/>
            <person name="Zeng Q."/>
            <person name="Gargeya S."/>
            <person name="Fitzgerald M."/>
            <person name="Abouelleil A."/>
            <person name="Alvarado L."/>
            <person name="Berlin A.M."/>
            <person name="Chapman S.B."/>
            <person name="Dewar J."/>
            <person name="Goldberg J."/>
            <person name="Griggs A."/>
            <person name="Gujja S."/>
            <person name="Hansen M."/>
            <person name="Howarth C."/>
            <person name="Imamovic A."/>
            <person name="Larimer J."/>
            <person name="McCowan C."/>
            <person name="Murphy C."/>
            <person name="Pearson M."/>
            <person name="Priest M."/>
            <person name="Roberts A."/>
            <person name="Saif S."/>
            <person name="Shea T."/>
            <person name="Sykes S."/>
            <person name="Wortman J."/>
            <person name="Nusbaum C."/>
            <person name="Birren B."/>
        </authorList>
    </citation>
    <scope>NUCLEOTIDE SEQUENCE [LARGE SCALE GENOMIC DNA]</scope>
    <source>
        <strain evidence="1 2">BCC8398</strain>
    </source>
</reference>
<keyword evidence="2" id="KW-1185">Reference proteome</keyword>
<protein>
    <submittedName>
        <fullName evidence="1">Uncharacterized protein</fullName>
    </submittedName>
</protein>
<evidence type="ECO:0000313" key="1">
    <source>
        <dbReference type="EMBL" id="OCF35986.1"/>
    </source>
</evidence>
<proteinExistence type="predicted"/>
<organism evidence="1 2">
    <name type="scientific">Kwoniella heveanensis BCC8398</name>
    <dbReference type="NCBI Taxonomy" id="1296120"/>
    <lineage>
        <taxon>Eukaryota</taxon>
        <taxon>Fungi</taxon>
        <taxon>Dikarya</taxon>
        <taxon>Basidiomycota</taxon>
        <taxon>Agaricomycotina</taxon>
        <taxon>Tremellomycetes</taxon>
        <taxon>Tremellales</taxon>
        <taxon>Cryptococcaceae</taxon>
        <taxon>Kwoniella</taxon>
    </lineage>
</organism>
<sequence length="150" mass="16112">MLVVPKAPAPEELSALTDTPNLPLSIIRAAQSAVIKGSGETGIVGNARKVLRAREILKKSRGLVDVTKLVEEWLKIWVGDEALKEVEVNQTIEVKSGRKSVTFYDNAKANGATVAELGKEDGDDTPDLAGSQDIPARTVVWLCPSCKHPI</sequence>
<dbReference type="Proteomes" id="UP000092666">
    <property type="component" value="Unassembled WGS sequence"/>
</dbReference>
<evidence type="ECO:0000313" key="2">
    <source>
        <dbReference type="Proteomes" id="UP000092666"/>
    </source>
</evidence>
<name>A0A1B9GYA1_9TREE</name>
<dbReference type="AlphaFoldDB" id="A0A1B9GYA1"/>
<accession>A0A1B9GYA1</accession>